<evidence type="ECO:0000313" key="4">
    <source>
        <dbReference type="Proteomes" id="UP001603857"/>
    </source>
</evidence>
<dbReference type="Gene3D" id="3.40.33.10">
    <property type="entry name" value="CAP"/>
    <property type="match status" value="1"/>
</dbReference>
<accession>A0ABD1LIG9</accession>
<keyword evidence="1" id="KW-0732">Signal</keyword>
<dbReference type="SUPFAM" id="SSF55797">
    <property type="entry name" value="PR-1-like"/>
    <property type="match status" value="1"/>
</dbReference>
<name>A0ABD1LIG9_9FABA</name>
<proteinExistence type="predicted"/>
<feature type="domain" description="SCP" evidence="2">
    <location>
        <begin position="54"/>
        <end position="189"/>
    </location>
</feature>
<dbReference type="InterPro" id="IPR035940">
    <property type="entry name" value="CAP_sf"/>
</dbReference>
<feature type="signal peptide" evidence="1">
    <location>
        <begin position="1"/>
        <end position="18"/>
    </location>
</feature>
<evidence type="ECO:0000256" key="1">
    <source>
        <dbReference type="SAM" id="SignalP"/>
    </source>
</evidence>
<dbReference type="CDD" id="cd05381">
    <property type="entry name" value="CAP_PR-1"/>
    <property type="match status" value="1"/>
</dbReference>
<protein>
    <recommendedName>
        <fullName evidence="2">SCP domain-containing protein</fullName>
    </recommendedName>
</protein>
<evidence type="ECO:0000259" key="2">
    <source>
        <dbReference type="SMART" id="SM00198"/>
    </source>
</evidence>
<organism evidence="3 4">
    <name type="scientific">Flemingia macrophylla</name>
    <dbReference type="NCBI Taxonomy" id="520843"/>
    <lineage>
        <taxon>Eukaryota</taxon>
        <taxon>Viridiplantae</taxon>
        <taxon>Streptophyta</taxon>
        <taxon>Embryophyta</taxon>
        <taxon>Tracheophyta</taxon>
        <taxon>Spermatophyta</taxon>
        <taxon>Magnoliopsida</taxon>
        <taxon>eudicotyledons</taxon>
        <taxon>Gunneridae</taxon>
        <taxon>Pentapetalae</taxon>
        <taxon>rosids</taxon>
        <taxon>fabids</taxon>
        <taxon>Fabales</taxon>
        <taxon>Fabaceae</taxon>
        <taxon>Papilionoideae</taxon>
        <taxon>50 kb inversion clade</taxon>
        <taxon>NPAAA clade</taxon>
        <taxon>indigoferoid/millettioid clade</taxon>
        <taxon>Phaseoleae</taxon>
        <taxon>Flemingia</taxon>
    </lineage>
</organism>
<reference evidence="3 4" key="1">
    <citation type="submission" date="2024-08" db="EMBL/GenBank/DDBJ databases">
        <title>Insights into the chromosomal genome structure of Flemingia macrophylla.</title>
        <authorList>
            <person name="Ding Y."/>
            <person name="Zhao Y."/>
            <person name="Bi W."/>
            <person name="Wu M."/>
            <person name="Zhao G."/>
            <person name="Gong Y."/>
            <person name="Li W."/>
            <person name="Zhang P."/>
        </authorList>
    </citation>
    <scope>NUCLEOTIDE SEQUENCE [LARGE SCALE GENOMIC DNA]</scope>
    <source>
        <strain evidence="3">DYQJB</strain>
        <tissue evidence="3">Leaf</tissue>
    </source>
</reference>
<dbReference type="InterPro" id="IPR018244">
    <property type="entry name" value="Allrgn_V5/Tpx1_CS"/>
</dbReference>
<dbReference type="Pfam" id="PF00188">
    <property type="entry name" value="CAP"/>
    <property type="match status" value="1"/>
</dbReference>
<dbReference type="PANTHER" id="PTHR10334">
    <property type="entry name" value="CYSTEINE-RICH SECRETORY PROTEIN-RELATED"/>
    <property type="match status" value="1"/>
</dbReference>
<keyword evidence="4" id="KW-1185">Reference proteome</keyword>
<dbReference type="Proteomes" id="UP001603857">
    <property type="component" value="Unassembled WGS sequence"/>
</dbReference>
<dbReference type="PRINTS" id="PR00837">
    <property type="entry name" value="V5TPXLIKE"/>
</dbReference>
<dbReference type="SMART" id="SM00198">
    <property type="entry name" value="SCP"/>
    <property type="match status" value="1"/>
</dbReference>
<feature type="chain" id="PRO_5044832844" description="SCP domain-containing protein" evidence="1">
    <location>
        <begin position="19"/>
        <end position="197"/>
    </location>
</feature>
<dbReference type="PROSITE" id="PS01009">
    <property type="entry name" value="CRISP_1"/>
    <property type="match status" value="1"/>
</dbReference>
<gene>
    <name evidence="3" type="ORF">Fmac_027693</name>
</gene>
<comment type="caution">
    <text evidence="3">The sequence shown here is derived from an EMBL/GenBank/DDBJ whole genome shotgun (WGS) entry which is preliminary data.</text>
</comment>
<dbReference type="EMBL" id="JBGMDY010000009">
    <property type="protein sequence ID" value="KAL2323314.1"/>
    <property type="molecule type" value="Genomic_DNA"/>
</dbReference>
<dbReference type="FunFam" id="3.40.33.10:FF:000023">
    <property type="entry name" value="Pathogenesis-related protein-1-like"/>
    <property type="match status" value="1"/>
</dbReference>
<dbReference type="InterPro" id="IPR001283">
    <property type="entry name" value="CRISP-related"/>
</dbReference>
<sequence length="197" mass="22802">MKPFGLLTCVVLVTVVAATGTGTGLQGHMQHVDRRKFFGYVPEVEDPSFTNQSQLAEEFLQAHNWVRRQYKLPALAWDEGLASYARQYLMQRYNDCRMVHSNSNYGENLFWGKKLHWSPSDATYSWYQERQWFDFKTLSCSPPPKSCGHFTQVVWRDSLRLGCALQHCNNRAMGMLIACEYDPAGNYDHENPLQQHT</sequence>
<dbReference type="InterPro" id="IPR014044">
    <property type="entry name" value="CAP_dom"/>
</dbReference>
<dbReference type="AlphaFoldDB" id="A0ABD1LIG9"/>
<evidence type="ECO:0000313" key="3">
    <source>
        <dbReference type="EMBL" id="KAL2323314.1"/>
    </source>
</evidence>